<gene>
    <name evidence="3" type="ORF">GCM10010358_82330</name>
</gene>
<accession>A0A918UAU1</accession>
<dbReference type="RefSeq" id="WP_229919960.1">
    <property type="nucleotide sequence ID" value="NZ_BMVU01000133.1"/>
</dbReference>
<proteinExistence type="predicted"/>
<feature type="signal peptide" evidence="2">
    <location>
        <begin position="1"/>
        <end position="33"/>
    </location>
</feature>
<name>A0A918UAU1_9ACTN</name>
<keyword evidence="4" id="KW-1185">Reference proteome</keyword>
<dbReference type="AlphaFoldDB" id="A0A918UAU1"/>
<reference evidence="3" key="1">
    <citation type="journal article" date="2014" name="Int. J. Syst. Evol. Microbiol.">
        <title>Complete genome sequence of Corynebacterium casei LMG S-19264T (=DSM 44701T), isolated from a smear-ripened cheese.</title>
        <authorList>
            <consortium name="US DOE Joint Genome Institute (JGI-PGF)"/>
            <person name="Walter F."/>
            <person name="Albersmeier A."/>
            <person name="Kalinowski J."/>
            <person name="Ruckert C."/>
        </authorList>
    </citation>
    <scope>NUCLEOTIDE SEQUENCE</scope>
    <source>
        <strain evidence="3">JCM 4790</strain>
    </source>
</reference>
<evidence type="ECO:0000313" key="4">
    <source>
        <dbReference type="Proteomes" id="UP000619244"/>
    </source>
</evidence>
<organism evidence="3 4">
    <name type="scientific">Streptomyces minutiscleroticus</name>
    <dbReference type="NCBI Taxonomy" id="68238"/>
    <lineage>
        <taxon>Bacteria</taxon>
        <taxon>Bacillati</taxon>
        <taxon>Actinomycetota</taxon>
        <taxon>Actinomycetes</taxon>
        <taxon>Kitasatosporales</taxon>
        <taxon>Streptomycetaceae</taxon>
        <taxon>Streptomyces</taxon>
    </lineage>
</organism>
<comment type="caution">
    <text evidence="3">The sequence shown here is derived from an EMBL/GenBank/DDBJ whole genome shotgun (WGS) entry which is preliminary data.</text>
</comment>
<evidence type="ECO:0000313" key="3">
    <source>
        <dbReference type="EMBL" id="GGY18765.1"/>
    </source>
</evidence>
<feature type="compositionally biased region" description="Low complexity" evidence="1">
    <location>
        <begin position="61"/>
        <end position="80"/>
    </location>
</feature>
<dbReference type="Proteomes" id="UP000619244">
    <property type="component" value="Unassembled WGS sequence"/>
</dbReference>
<feature type="region of interest" description="Disordered" evidence="1">
    <location>
        <begin position="39"/>
        <end position="98"/>
    </location>
</feature>
<dbReference type="EMBL" id="BMVU01000133">
    <property type="protein sequence ID" value="GGY18765.1"/>
    <property type="molecule type" value="Genomic_DNA"/>
</dbReference>
<protein>
    <submittedName>
        <fullName evidence="3">Uncharacterized protein</fullName>
    </submittedName>
</protein>
<evidence type="ECO:0000256" key="1">
    <source>
        <dbReference type="SAM" id="MobiDB-lite"/>
    </source>
</evidence>
<evidence type="ECO:0000256" key="2">
    <source>
        <dbReference type="SAM" id="SignalP"/>
    </source>
</evidence>
<sequence>MKHRKISKNRRRMYSIAAGTVLAAAGTAGIASAHDTVAVTPDSHSATPVGSGAEEAHGAEEAYGAEEAGGPAEPATPNAGDSRPYSELTPEERASAVG</sequence>
<reference evidence="3" key="2">
    <citation type="submission" date="2020-09" db="EMBL/GenBank/DDBJ databases">
        <authorList>
            <person name="Sun Q."/>
            <person name="Ohkuma M."/>
        </authorList>
    </citation>
    <scope>NUCLEOTIDE SEQUENCE</scope>
    <source>
        <strain evidence="3">JCM 4790</strain>
    </source>
</reference>
<keyword evidence="2" id="KW-0732">Signal</keyword>
<feature type="chain" id="PRO_5036838931" evidence="2">
    <location>
        <begin position="34"/>
        <end position="98"/>
    </location>
</feature>